<name>A0A419V4S0_9BACL</name>
<keyword evidence="1" id="KW-0472">Membrane</keyword>
<feature type="transmembrane region" description="Helical" evidence="1">
    <location>
        <begin position="9"/>
        <end position="27"/>
    </location>
</feature>
<reference evidence="2 3" key="1">
    <citation type="submission" date="2018-09" db="EMBL/GenBank/DDBJ databases">
        <title>Genomic Encyclopedia of Archaeal and Bacterial Type Strains, Phase II (KMG-II): from individual species to whole genera.</title>
        <authorList>
            <person name="Goeker M."/>
        </authorList>
    </citation>
    <scope>NUCLEOTIDE SEQUENCE [LARGE SCALE GENOMIC DNA]</scope>
    <source>
        <strain evidence="2 3">DSM 17008</strain>
    </source>
</reference>
<feature type="transmembrane region" description="Helical" evidence="1">
    <location>
        <begin position="33"/>
        <end position="53"/>
    </location>
</feature>
<dbReference type="InterPro" id="IPR007354">
    <property type="entry name" value="CruF-like"/>
</dbReference>
<organism evidence="2 3">
    <name type="scientific">Sinobaca qinghaiensis</name>
    <dbReference type="NCBI Taxonomy" id="342944"/>
    <lineage>
        <taxon>Bacteria</taxon>
        <taxon>Bacillati</taxon>
        <taxon>Bacillota</taxon>
        <taxon>Bacilli</taxon>
        <taxon>Bacillales</taxon>
        <taxon>Sporolactobacillaceae</taxon>
        <taxon>Sinobaca</taxon>
    </lineage>
</organism>
<feature type="transmembrane region" description="Helical" evidence="1">
    <location>
        <begin position="138"/>
        <end position="156"/>
    </location>
</feature>
<feature type="transmembrane region" description="Helical" evidence="1">
    <location>
        <begin position="60"/>
        <end position="76"/>
    </location>
</feature>
<feature type="transmembrane region" description="Helical" evidence="1">
    <location>
        <begin position="96"/>
        <end position="117"/>
    </location>
</feature>
<feature type="transmembrane region" description="Helical" evidence="1">
    <location>
        <begin position="239"/>
        <end position="258"/>
    </location>
</feature>
<evidence type="ECO:0000256" key="1">
    <source>
        <dbReference type="SAM" id="Phobius"/>
    </source>
</evidence>
<feature type="transmembrane region" description="Helical" evidence="1">
    <location>
        <begin position="213"/>
        <end position="233"/>
    </location>
</feature>
<dbReference type="Pfam" id="PF04240">
    <property type="entry name" value="Caroten_synth"/>
    <property type="match status" value="1"/>
</dbReference>
<dbReference type="Proteomes" id="UP000285120">
    <property type="component" value="Unassembled WGS sequence"/>
</dbReference>
<sequence length="273" mass="31035">MRNTAWDHWLFRFFLAWYSIGVVLLLLDLVPSWLEWANAVYLWGAGLIGAVYLARTYGTALGTVLALIIFFFSMTLEGVGVQYNLFFGSYEYNSDFGMMILGVPLTIGAAWVAIVATSHNIVKYIYWLLPAASRWRRAPGFIFLGGLLVVGIDFVLDPVNYKLQEYWLWNEGGWYYDIPFSNFQGWFIIGILMHALLFFVLRNHSGFKLNRSAYWEPRAAAVYVLMTAMFTILAVAGGLWLAGVIGLVLVIVCTVITVQGNKLARRRRLSRVR</sequence>
<proteinExistence type="predicted"/>
<feature type="transmembrane region" description="Helical" evidence="1">
    <location>
        <begin position="183"/>
        <end position="201"/>
    </location>
</feature>
<dbReference type="OrthoDB" id="9811293at2"/>
<evidence type="ECO:0000313" key="2">
    <source>
        <dbReference type="EMBL" id="RKD73485.1"/>
    </source>
</evidence>
<dbReference type="EMBL" id="RAPK01000008">
    <property type="protein sequence ID" value="RKD73485.1"/>
    <property type="molecule type" value="Genomic_DNA"/>
</dbReference>
<keyword evidence="1" id="KW-0812">Transmembrane</keyword>
<evidence type="ECO:0000313" key="3">
    <source>
        <dbReference type="Proteomes" id="UP000285120"/>
    </source>
</evidence>
<gene>
    <name evidence="2" type="ORF">ATL39_1780</name>
</gene>
<keyword evidence="3" id="KW-1185">Reference proteome</keyword>
<dbReference type="PANTHER" id="PTHR39419:SF1">
    <property type="entry name" value="SLL0814 PROTEIN"/>
    <property type="match status" value="1"/>
</dbReference>
<dbReference type="RefSeq" id="WP_120192976.1">
    <property type="nucleotide sequence ID" value="NZ_RAPK01000008.1"/>
</dbReference>
<protein>
    <submittedName>
        <fullName evidence="2">Putative membrane protein</fullName>
    </submittedName>
</protein>
<dbReference type="AlphaFoldDB" id="A0A419V4S0"/>
<keyword evidence="1" id="KW-1133">Transmembrane helix</keyword>
<accession>A0A419V4S0</accession>
<comment type="caution">
    <text evidence="2">The sequence shown here is derived from an EMBL/GenBank/DDBJ whole genome shotgun (WGS) entry which is preliminary data.</text>
</comment>
<dbReference type="PANTHER" id="PTHR39419">
    <property type="entry name" value="SLL0814 PROTEIN"/>
    <property type="match status" value="1"/>
</dbReference>